<organism evidence="1 2">
    <name type="scientific">Moorena bouillonii PNG</name>
    <dbReference type="NCBI Taxonomy" id="568701"/>
    <lineage>
        <taxon>Bacteria</taxon>
        <taxon>Bacillati</taxon>
        <taxon>Cyanobacteriota</taxon>
        <taxon>Cyanophyceae</taxon>
        <taxon>Coleofasciculales</taxon>
        <taxon>Coleofasciculaceae</taxon>
        <taxon>Moorena</taxon>
    </lineage>
</organism>
<reference evidence="1 2" key="1">
    <citation type="submission" date="2016-10" db="EMBL/GenBank/DDBJ databases">
        <title>Comparative genomics uncovers the prolific and rare metabolic potential of the cyanobacterial genus Moorea.</title>
        <authorList>
            <person name="Leao T."/>
            <person name="Castelao G."/>
            <person name="Korobeynikov A."/>
            <person name="Monroe E.A."/>
            <person name="Podell S."/>
            <person name="Glukhov E."/>
            <person name="Allen E."/>
            <person name="Gerwick W.H."/>
            <person name="Gerwick L."/>
        </authorList>
    </citation>
    <scope>NUCLEOTIDE SEQUENCE [LARGE SCALE GENOMIC DNA]</scope>
    <source>
        <strain evidence="1 2">PNG5-198</strain>
    </source>
</reference>
<sequence>MIAKSSLKRALGFLDWVLLPIACPQLFAESLQFWKFAKKILSSKKLVPQIDNFKFKGMLG</sequence>
<evidence type="ECO:0000313" key="2">
    <source>
        <dbReference type="Proteomes" id="UP000186657"/>
    </source>
</evidence>
<dbReference type="AlphaFoldDB" id="A0A1U7MVY8"/>
<evidence type="ECO:0000313" key="1">
    <source>
        <dbReference type="EMBL" id="OLT57897.1"/>
    </source>
</evidence>
<keyword evidence="2" id="KW-1185">Reference proteome</keyword>
<comment type="caution">
    <text evidence="1">The sequence shown here is derived from an EMBL/GenBank/DDBJ whole genome shotgun (WGS) entry which is preliminary data.</text>
</comment>
<protein>
    <submittedName>
        <fullName evidence="1">Uncharacterized protein</fullName>
    </submittedName>
</protein>
<proteinExistence type="predicted"/>
<gene>
    <name evidence="1" type="ORF">BJP37_01410</name>
</gene>
<accession>A0A1U7MVY8</accession>
<name>A0A1U7MVY8_9CYAN</name>
<dbReference type="EMBL" id="MKZS01000001">
    <property type="protein sequence ID" value="OLT57897.1"/>
    <property type="molecule type" value="Genomic_DNA"/>
</dbReference>
<dbReference type="Proteomes" id="UP000186657">
    <property type="component" value="Unassembled WGS sequence"/>
</dbReference>